<dbReference type="AlphaFoldDB" id="A0A395JJ23"/>
<comment type="caution">
    <text evidence="10">The sequence shown here is derived from an EMBL/GenBank/DDBJ whole genome shotgun (WGS) entry which is preliminary data.</text>
</comment>
<feature type="transmembrane region" description="Helical" evidence="8">
    <location>
        <begin position="204"/>
        <end position="223"/>
    </location>
</feature>
<evidence type="ECO:0000256" key="4">
    <source>
        <dbReference type="ARBA" id="ARBA00022679"/>
    </source>
</evidence>
<evidence type="ECO:0000256" key="3">
    <source>
        <dbReference type="ARBA" id="ARBA00022553"/>
    </source>
</evidence>
<dbReference type="PANTHER" id="PTHR45436:SF10">
    <property type="entry name" value="HISTIDINE KINASE"/>
    <property type="match status" value="1"/>
</dbReference>
<dbReference type="GO" id="GO:0000155">
    <property type="term" value="F:phosphorelay sensor kinase activity"/>
    <property type="evidence" value="ECO:0007669"/>
    <property type="project" value="InterPro"/>
</dbReference>
<evidence type="ECO:0000256" key="5">
    <source>
        <dbReference type="ARBA" id="ARBA00022692"/>
    </source>
</evidence>
<organism evidence="10 11">
    <name type="scientific">Arenicella xantha</name>
    <dbReference type="NCBI Taxonomy" id="644221"/>
    <lineage>
        <taxon>Bacteria</taxon>
        <taxon>Pseudomonadati</taxon>
        <taxon>Pseudomonadota</taxon>
        <taxon>Gammaproteobacteria</taxon>
        <taxon>Arenicellales</taxon>
        <taxon>Arenicellaceae</taxon>
        <taxon>Arenicella</taxon>
    </lineage>
</organism>
<evidence type="ECO:0000256" key="6">
    <source>
        <dbReference type="ARBA" id="ARBA00022777"/>
    </source>
</evidence>
<dbReference type="Pfam" id="PF00512">
    <property type="entry name" value="HisKA"/>
    <property type="match status" value="1"/>
</dbReference>
<gene>
    <name evidence="10" type="ORF">DFR28_105277</name>
</gene>
<dbReference type="Pfam" id="PF02518">
    <property type="entry name" value="HATPase_c"/>
    <property type="match status" value="1"/>
</dbReference>
<evidence type="ECO:0000256" key="8">
    <source>
        <dbReference type="SAM" id="Phobius"/>
    </source>
</evidence>
<dbReference type="Gene3D" id="1.10.287.130">
    <property type="match status" value="1"/>
</dbReference>
<evidence type="ECO:0000256" key="1">
    <source>
        <dbReference type="ARBA" id="ARBA00000085"/>
    </source>
</evidence>
<dbReference type="EC" id="2.7.13.3" evidence="2"/>
<feature type="transmembrane region" description="Helical" evidence="8">
    <location>
        <begin position="6"/>
        <end position="25"/>
    </location>
</feature>
<keyword evidence="11" id="KW-1185">Reference proteome</keyword>
<dbReference type="NCBIfam" id="NF008312">
    <property type="entry name" value="PRK11100.1"/>
    <property type="match status" value="1"/>
</dbReference>
<evidence type="ECO:0000313" key="10">
    <source>
        <dbReference type="EMBL" id="RBP48937.1"/>
    </source>
</evidence>
<sequence>MKISYGLRAFAIYFVILGSLIWFTLDNAIERLNDGMRQSAESVLVDLSHLVASFIEDEIAQNLPTDALSNNAAVSLSSDELTRVMTRLRQREFEAKIYQVTKTSVDSQIYVSNADGIIVFDSTGQHMGQDFSRWRDVKLTLQGEYGARTSYIDRRFSEPDDPKVMIVAAPIKLKETTIGVVSIVKPIASLEGHLLTETKQLQRYAFILLALALSLGYVLSLWFTSSLNKIARYANNMADGKQVSPPTLRDARLAELTSAISHLRTQLDGKEYVENYIHSLTHELKTPITSIHGAIELLSEEMPDADRERFLNNIRISNQRMSRLVDRMLSLAKLEGLTQLVAREKFDLVPTISRLLQERSPLIDAHKLQVEFNDQQTFPCEGDRTLIGQAIANLVDNAIAFSAAGGVISIELSHQPERYQVTIVNQGQLIPDFAVSKVFDRFFSLPSSQAKSGASKSTGLGLSFVKEIMKLHRGHVTIENTSSGVRAILHWPSS</sequence>
<name>A0A395JJ23_9GAMM</name>
<dbReference type="SMART" id="SM00387">
    <property type="entry name" value="HATPase_c"/>
    <property type="match status" value="1"/>
</dbReference>
<dbReference type="SUPFAM" id="SSF103190">
    <property type="entry name" value="Sensory domain-like"/>
    <property type="match status" value="1"/>
</dbReference>
<keyword evidence="5 8" id="KW-0812">Transmembrane</keyword>
<dbReference type="InterPro" id="IPR005467">
    <property type="entry name" value="His_kinase_dom"/>
</dbReference>
<dbReference type="PROSITE" id="PS50109">
    <property type="entry name" value="HIS_KIN"/>
    <property type="match status" value="1"/>
</dbReference>
<keyword evidence="8" id="KW-0472">Membrane</keyword>
<accession>A0A395JJ23</accession>
<dbReference type="InterPro" id="IPR036097">
    <property type="entry name" value="HisK_dim/P_sf"/>
</dbReference>
<evidence type="ECO:0000259" key="9">
    <source>
        <dbReference type="PROSITE" id="PS50109"/>
    </source>
</evidence>
<dbReference type="Proteomes" id="UP000253083">
    <property type="component" value="Unassembled WGS sequence"/>
</dbReference>
<reference evidence="10 11" key="1">
    <citation type="submission" date="2018-06" db="EMBL/GenBank/DDBJ databases">
        <title>Genomic Encyclopedia of Type Strains, Phase IV (KMG-IV): sequencing the most valuable type-strain genomes for metagenomic binning, comparative biology and taxonomic classification.</title>
        <authorList>
            <person name="Goeker M."/>
        </authorList>
    </citation>
    <scope>NUCLEOTIDE SEQUENCE [LARGE SCALE GENOMIC DNA]</scope>
    <source>
        <strain evidence="10 11">DSM 24032</strain>
    </source>
</reference>
<dbReference type="InParanoid" id="A0A395JJ23"/>
<dbReference type="InterPro" id="IPR003661">
    <property type="entry name" value="HisK_dim/P_dom"/>
</dbReference>
<dbReference type="InterPro" id="IPR029151">
    <property type="entry name" value="Sensor-like_sf"/>
</dbReference>
<keyword evidence="3" id="KW-0597">Phosphoprotein</keyword>
<evidence type="ECO:0000256" key="7">
    <source>
        <dbReference type="ARBA" id="ARBA00022989"/>
    </source>
</evidence>
<dbReference type="RefSeq" id="WP_170132151.1">
    <property type="nucleotide sequence ID" value="NZ_QNRT01000005.1"/>
</dbReference>
<keyword evidence="7 8" id="KW-1133">Transmembrane helix</keyword>
<dbReference type="FunCoup" id="A0A395JJ23">
    <property type="interactions" value="102"/>
</dbReference>
<dbReference type="Gene3D" id="3.30.565.10">
    <property type="entry name" value="Histidine kinase-like ATPase, C-terminal domain"/>
    <property type="match status" value="1"/>
</dbReference>
<dbReference type="InterPro" id="IPR036890">
    <property type="entry name" value="HATPase_C_sf"/>
</dbReference>
<protein>
    <recommendedName>
        <fullName evidence="2">histidine kinase</fullName>
        <ecNumber evidence="2">2.7.13.3</ecNumber>
    </recommendedName>
</protein>
<dbReference type="Gene3D" id="3.30.450.20">
    <property type="entry name" value="PAS domain"/>
    <property type="match status" value="1"/>
</dbReference>
<dbReference type="EMBL" id="QNRT01000005">
    <property type="protein sequence ID" value="RBP48937.1"/>
    <property type="molecule type" value="Genomic_DNA"/>
</dbReference>
<keyword evidence="4" id="KW-0808">Transferase</keyword>
<dbReference type="CDD" id="cd00082">
    <property type="entry name" value="HisKA"/>
    <property type="match status" value="1"/>
</dbReference>
<comment type="catalytic activity">
    <reaction evidence="1">
        <text>ATP + protein L-histidine = ADP + protein N-phospho-L-histidine.</text>
        <dbReference type="EC" id="2.7.13.3"/>
    </reaction>
</comment>
<dbReference type="InterPro" id="IPR003594">
    <property type="entry name" value="HATPase_dom"/>
</dbReference>
<proteinExistence type="predicted"/>
<keyword evidence="6 10" id="KW-0418">Kinase</keyword>
<evidence type="ECO:0000313" key="11">
    <source>
        <dbReference type="Proteomes" id="UP000253083"/>
    </source>
</evidence>
<dbReference type="InterPro" id="IPR050428">
    <property type="entry name" value="TCS_sensor_his_kinase"/>
</dbReference>
<evidence type="ECO:0000256" key="2">
    <source>
        <dbReference type="ARBA" id="ARBA00012438"/>
    </source>
</evidence>
<feature type="domain" description="Histidine kinase" evidence="9">
    <location>
        <begin position="279"/>
        <end position="494"/>
    </location>
</feature>
<dbReference type="SUPFAM" id="SSF47384">
    <property type="entry name" value="Homodimeric domain of signal transducing histidine kinase"/>
    <property type="match status" value="1"/>
</dbReference>
<dbReference type="SUPFAM" id="SSF55874">
    <property type="entry name" value="ATPase domain of HSP90 chaperone/DNA topoisomerase II/histidine kinase"/>
    <property type="match status" value="1"/>
</dbReference>
<dbReference type="SMART" id="SM00388">
    <property type="entry name" value="HisKA"/>
    <property type="match status" value="1"/>
</dbReference>
<dbReference type="PANTHER" id="PTHR45436">
    <property type="entry name" value="SENSOR HISTIDINE KINASE YKOH"/>
    <property type="match status" value="1"/>
</dbReference>